<sequence length="252" mass="27622">MPPITHLLFDCDNTLVLSEHIAFEVCAALANEILKNASIPKTYTGPELQSAFVGQNFSGMLSSLQKTYDFNITPAEHDAYITREVEAITQALSEKAEPCPGVNDELKKLKQSGQYGLAVVSSSAKPRVMASIKKAGQSEFFAEENVFSAMTSLETPTSKPDPAIYLHACKQVGKKPGECVAIEDSGSGTLSATRAGIWVIGYVGPYEESEREEMAEKLRKNGAEIIMRDWKEFGECLKQIEAMDTTQFLKLL</sequence>
<dbReference type="Proteomes" id="UP001365542">
    <property type="component" value="Unassembled WGS sequence"/>
</dbReference>
<keyword evidence="3" id="KW-0460">Magnesium</keyword>
<organism evidence="5 6">
    <name type="scientific">Orbilia ellipsospora</name>
    <dbReference type="NCBI Taxonomy" id="2528407"/>
    <lineage>
        <taxon>Eukaryota</taxon>
        <taxon>Fungi</taxon>
        <taxon>Dikarya</taxon>
        <taxon>Ascomycota</taxon>
        <taxon>Pezizomycotina</taxon>
        <taxon>Orbiliomycetes</taxon>
        <taxon>Orbiliales</taxon>
        <taxon>Orbiliaceae</taxon>
        <taxon>Orbilia</taxon>
    </lineage>
</organism>
<comment type="cofactor">
    <cofactor evidence="1">
        <name>Mg(2+)</name>
        <dbReference type="ChEBI" id="CHEBI:18420"/>
    </cofactor>
</comment>
<dbReference type="SFLD" id="SFLDG01129">
    <property type="entry name" value="C1.5:_HAD__Beta-PGM__Phosphata"/>
    <property type="match status" value="1"/>
</dbReference>
<dbReference type="CDD" id="cd07505">
    <property type="entry name" value="HAD_BPGM-like"/>
    <property type="match status" value="1"/>
</dbReference>
<comment type="caution">
    <text evidence="5">The sequence shown here is derived from an EMBL/GenBank/DDBJ whole genome shotgun (WGS) entry which is preliminary data.</text>
</comment>
<accession>A0AAV9XNH9</accession>
<dbReference type="NCBIfam" id="TIGR01509">
    <property type="entry name" value="HAD-SF-IA-v3"/>
    <property type="match status" value="1"/>
</dbReference>
<keyword evidence="4" id="KW-0119">Carbohydrate metabolism</keyword>
<dbReference type="SUPFAM" id="SSF56784">
    <property type="entry name" value="HAD-like"/>
    <property type="match status" value="1"/>
</dbReference>
<dbReference type="GO" id="GO:0016791">
    <property type="term" value="F:phosphatase activity"/>
    <property type="evidence" value="ECO:0007669"/>
    <property type="project" value="UniProtKB-ARBA"/>
</dbReference>
<dbReference type="InterPro" id="IPR023198">
    <property type="entry name" value="PGP-like_dom2"/>
</dbReference>
<dbReference type="PANTHER" id="PTHR46193:SF18">
    <property type="entry name" value="HEXITOL PHOSPHATASE B"/>
    <property type="match status" value="1"/>
</dbReference>
<reference evidence="5 6" key="1">
    <citation type="submission" date="2019-10" db="EMBL/GenBank/DDBJ databases">
        <authorList>
            <person name="Palmer J.M."/>
        </authorList>
    </citation>
    <scope>NUCLEOTIDE SEQUENCE [LARGE SCALE GENOMIC DNA]</scope>
    <source>
        <strain evidence="5 6">TWF694</strain>
    </source>
</reference>
<dbReference type="InterPro" id="IPR006439">
    <property type="entry name" value="HAD-SF_hydro_IA"/>
</dbReference>
<evidence type="ECO:0000313" key="5">
    <source>
        <dbReference type="EMBL" id="KAK6543544.1"/>
    </source>
</evidence>
<proteinExistence type="predicted"/>
<name>A0AAV9XNH9_9PEZI</name>
<evidence type="ECO:0000256" key="3">
    <source>
        <dbReference type="ARBA" id="ARBA00022842"/>
    </source>
</evidence>
<dbReference type="PANTHER" id="PTHR46193">
    <property type="entry name" value="6-PHOSPHOGLUCONATE PHOSPHATASE"/>
    <property type="match status" value="1"/>
</dbReference>
<dbReference type="AlphaFoldDB" id="A0AAV9XNH9"/>
<keyword evidence="6" id="KW-1185">Reference proteome</keyword>
<keyword evidence="2" id="KW-0479">Metal-binding</keyword>
<dbReference type="InterPro" id="IPR023214">
    <property type="entry name" value="HAD_sf"/>
</dbReference>
<dbReference type="Pfam" id="PF00702">
    <property type="entry name" value="Hydrolase"/>
    <property type="match status" value="1"/>
</dbReference>
<dbReference type="EMBL" id="JAVHJO010000001">
    <property type="protein sequence ID" value="KAK6543544.1"/>
    <property type="molecule type" value="Genomic_DNA"/>
</dbReference>
<dbReference type="GO" id="GO:0046872">
    <property type="term" value="F:metal ion binding"/>
    <property type="evidence" value="ECO:0007669"/>
    <property type="project" value="UniProtKB-KW"/>
</dbReference>
<protein>
    <recommendedName>
        <fullName evidence="7">HAD-like protein</fullName>
    </recommendedName>
</protein>
<dbReference type="InterPro" id="IPR036412">
    <property type="entry name" value="HAD-like_sf"/>
</dbReference>
<evidence type="ECO:0000313" key="6">
    <source>
        <dbReference type="Proteomes" id="UP001365542"/>
    </source>
</evidence>
<evidence type="ECO:0000256" key="4">
    <source>
        <dbReference type="ARBA" id="ARBA00023277"/>
    </source>
</evidence>
<dbReference type="Gene3D" id="1.10.150.240">
    <property type="entry name" value="Putative phosphatase, domain 2"/>
    <property type="match status" value="1"/>
</dbReference>
<evidence type="ECO:0008006" key="7">
    <source>
        <dbReference type="Google" id="ProtNLM"/>
    </source>
</evidence>
<gene>
    <name evidence="5" type="ORF">TWF694_000289</name>
</gene>
<evidence type="ECO:0000256" key="2">
    <source>
        <dbReference type="ARBA" id="ARBA00022723"/>
    </source>
</evidence>
<dbReference type="InterPro" id="IPR051600">
    <property type="entry name" value="Beta-PGM-like"/>
</dbReference>
<evidence type="ECO:0000256" key="1">
    <source>
        <dbReference type="ARBA" id="ARBA00001946"/>
    </source>
</evidence>
<dbReference type="SFLD" id="SFLDS00003">
    <property type="entry name" value="Haloacid_Dehalogenase"/>
    <property type="match status" value="1"/>
</dbReference>
<dbReference type="Gene3D" id="3.40.50.1000">
    <property type="entry name" value="HAD superfamily/HAD-like"/>
    <property type="match status" value="1"/>
</dbReference>